<gene>
    <name evidence="1" type="ORF">BSK56_12150</name>
</gene>
<evidence type="ECO:0000313" key="2">
    <source>
        <dbReference type="Proteomes" id="UP000187412"/>
    </source>
</evidence>
<comment type="caution">
    <text evidence="1">The sequence shown here is derived from an EMBL/GenBank/DDBJ whole genome shotgun (WGS) entry which is preliminary data.</text>
</comment>
<protein>
    <submittedName>
        <fullName evidence="1">Uncharacterized protein</fullName>
    </submittedName>
</protein>
<accession>A0ABX3HDJ3</accession>
<organism evidence="1 2">
    <name type="scientific">Paenibacillus borealis</name>
    <dbReference type="NCBI Taxonomy" id="160799"/>
    <lineage>
        <taxon>Bacteria</taxon>
        <taxon>Bacillati</taxon>
        <taxon>Bacillota</taxon>
        <taxon>Bacilli</taxon>
        <taxon>Bacillales</taxon>
        <taxon>Paenibacillaceae</taxon>
        <taxon>Paenibacillus</taxon>
    </lineage>
</organism>
<proteinExistence type="predicted"/>
<evidence type="ECO:0000313" key="1">
    <source>
        <dbReference type="EMBL" id="OMD48054.1"/>
    </source>
</evidence>
<dbReference type="Proteomes" id="UP000187412">
    <property type="component" value="Unassembled WGS sequence"/>
</dbReference>
<sequence>MYTIPPNYFVGISICPDNITGIATHEQQYKIKSTDYFILRFFVCLIYHPDLMNLIETLDEGESEPGGDFGELCL</sequence>
<reference evidence="1 2" key="1">
    <citation type="submission" date="2016-10" db="EMBL/GenBank/DDBJ databases">
        <title>Paenibacillus species isolates.</title>
        <authorList>
            <person name="Beno S.M."/>
        </authorList>
    </citation>
    <scope>NUCLEOTIDE SEQUENCE [LARGE SCALE GENOMIC DNA]</scope>
    <source>
        <strain evidence="1 2">FSL H7-0744</strain>
    </source>
</reference>
<dbReference type="EMBL" id="MPTB01000013">
    <property type="protein sequence ID" value="OMD48054.1"/>
    <property type="molecule type" value="Genomic_DNA"/>
</dbReference>
<name>A0ABX3HDJ3_PAEBO</name>
<keyword evidence="2" id="KW-1185">Reference proteome</keyword>